<gene>
    <name evidence="1" type="ORF">QAD02_003996</name>
</gene>
<sequence>MQRGRNVARRGQGRRVGAIWAREINHERYEDQVDEELAQIENERLRRLEVGNDDGAARARRFDNVGQRRWLNVAAAPIQPNGQMNEAQRVRGKSLESPALESSSSEASSDESGFDEPGRVPPVPQGVPIRQEGQNDLAQQNNGPRTPPVDVEGGNEEQQRPEVLRPFDERLRELFARCREEAFDRAFNQGEPPHVVAQRQQEEAEQEQVVPQLNAERPAAVQERPEGWNDLRNQRINRYRELQRRRQFQQHRGQMRGGFQRRDLRHQLNQQVMIRMRARDIPRRMMPPAPGLFGGVIPFNIVMAPQNRQQLELFEAIHNDRFVFIQDMGPQVIHVSGIVAISPDMDTWRCLACIRRSQEFGIWRGWWAHHLHLVGLARRIPRMQCPGCNTLAFHYLTEHRCQACVEVYSAHKNEIMMGIVFESMLGRAMNTRNQP</sequence>
<evidence type="ECO:0000313" key="2">
    <source>
        <dbReference type="Proteomes" id="UP001239111"/>
    </source>
</evidence>
<organism evidence="1 2">
    <name type="scientific">Eretmocerus hayati</name>
    <dbReference type="NCBI Taxonomy" id="131215"/>
    <lineage>
        <taxon>Eukaryota</taxon>
        <taxon>Metazoa</taxon>
        <taxon>Ecdysozoa</taxon>
        <taxon>Arthropoda</taxon>
        <taxon>Hexapoda</taxon>
        <taxon>Insecta</taxon>
        <taxon>Pterygota</taxon>
        <taxon>Neoptera</taxon>
        <taxon>Endopterygota</taxon>
        <taxon>Hymenoptera</taxon>
        <taxon>Apocrita</taxon>
        <taxon>Proctotrupomorpha</taxon>
        <taxon>Chalcidoidea</taxon>
        <taxon>Aphelinidae</taxon>
        <taxon>Aphelininae</taxon>
        <taxon>Eretmocerus</taxon>
    </lineage>
</organism>
<evidence type="ECO:0000313" key="1">
    <source>
        <dbReference type="EMBL" id="KAJ8672736.1"/>
    </source>
</evidence>
<dbReference type="Proteomes" id="UP001239111">
    <property type="component" value="Chromosome 3"/>
</dbReference>
<accession>A0ACC2NPB4</accession>
<keyword evidence="2" id="KW-1185">Reference proteome</keyword>
<name>A0ACC2NPB4_9HYME</name>
<comment type="caution">
    <text evidence="1">The sequence shown here is derived from an EMBL/GenBank/DDBJ whole genome shotgun (WGS) entry which is preliminary data.</text>
</comment>
<proteinExistence type="predicted"/>
<reference evidence="1" key="1">
    <citation type="submission" date="2023-04" db="EMBL/GenBank/DDBJ databases">
        <title>A chromosome-level genome assembly of the parasitoid wasp Eretmocerus hayati.</title>
        <authorList>
            <person name="Zhong Y."/>
            <person name="Liu S."/>
            <person name="Liu Y."/>
        </authorList>
    </citation>
    <scope>NUCLEOTIDE SEQUENCE</scope>
    <source>
        <strain evidence="1">ZJU_SS_LIU_2023</strain>
    </source>
</reference>
<protein>
    <submittedName>
        <fullName evidence="1">Uncharacterized protein</fullName>
    </submittedName>
</protein>
<dbReference type="EMBL" id="CM056743">
    <property type="protein sequence ID" value="KAJ8672736.1"/>
    <property type="molecule type" value="Genomic_DNA"/>
</dbReference>